<keyword evidence="3" id="KW-1185">Reference proteome</keyword>
<evidence type="ECO:0008006" key="4">
    <source>
        <dbReference type="Google" id="ProtNLM"/>
    </source>
</evidence>
<evidence type="ECO:0000313" key="3">
    <source>
        <dbReference type="Proteomes" id="UP000649617"/>
    </source>
</evidence>
<evidence type="ECO:0000256" key="1">
    <source>
        <dbReference type="SAM" id="MobiDB-lite"/>
    </source>
</evidence>
<dbReference type="Proteomes" id="UP000649617">
    <property type="component" value="Unassembled WGS sequence"/>
</dbReference>
<dbReference type="InterPro" id="IPR011009">
    <property type="entry name" value="Kinase-like_dom_sf"/>
</dbReference>
<dbReference type="AlphaFoldDB" id="A0A812PN20"/>
<comment type="caution">
    <text evidence="2">The sequence shown here is derived from an EMBL/GenBank/DDBJ whole genome shotgun (WGS) entry which is preliminary data.</text>
</comment>
<accession>A0A812PN20</accession>
<reference evidence="2" key="1">
    <citation type="submission" date="2021-02" db="EMBL/GenBank/DDBJ databases">
        <authorList>
            <person name="Dougan E. K."/>
            <person name="Rhodes N."/>
            <person name="Thang M."/>
            <person name="Chan C."/>
        </authorList>
    </citation>
    <scope>NUCLEOTIDE SEQUENCE</scope>
</reference>
<protein>
    <recommendedName>
        <fullName evidence="4">Protein kinase domain-containing protein</fullName>
    </recommendedName>
</protein>
<feature type="region of interest" description="Disordered" evidence="1">
    <location>
        <begin position="85"/>
        <end position="106"/>
    </location>
</feature>
<sequence>MQVWPKKHDPCLSTKGYSAPEFIGRCFDATAPSSAYDSFATGVILLELLCGKGSFDISRPESPCTGWLSFGVDANAVETAMQLTRVNASQRPSPPGRQGRRGVPAS</sequence>
<name>A0A812PN20_SYMPI</name>
<dbReference type="Gene3D" id="1.10.510.10">
    <property type="entry name" value="Transferase(Phosphotransferase) domain 1"/>
    <property type="match status" value="1"/>
</dbReference>
<dbReference type="EMBL" id="CAJNIZ010012936">
    <property type="protein sequence ID" value="CAE7340351.1"/>
    <property type="molecule type" value="Genomic_DNA"/>
</dbReference>
<dbReference type="SUPFAM" id="SSF56112">
    <property type="entry name" value="Protein kinase-like (PK-like)"/>
    <property type="match status" value="1"/>
</dbReference>
<dbReference type="OrthoDB" id="676979at2759"/>
<organism evidence="2 3">
    <name type="scientific">Symbiodinium pilosum</name>
    <name type="common">Dinoflagellate</name>
    <dbReference type="NCBI Taxonomy" id="2952"/>
    <lineage>
        <taxon>Eukaryota</taxon>
        <taxon>Sar</taxon>
        <taxon>Alveolata</taxon>
        <taxon>Dinophyceae</taxon>
        <taxon>Suessiales</taxon>
        <taxon>Symbiodiniaceae</taxon>
        <taxon>Symbiodinium</taxon>
    </lineage>
</organism>
<evidence type="ECO:0000313" key="2">
    <source>
        <dbReference type="EMBL" id="CAE7340351.1"/>
    </source>
</evidence>
<proteinExistence type="predicted"/>
<gene>
    <name evidence="2" type="ORF">SPIL2461_LOCUS8006</name>
</gene>